<feature type="transmembrane region" description="Helical" evidence="21">
    <location>
        <begin position="254"/>
        <end position="273"/>
    </location>
</feature>
<comment type="catalytic activity">
    <reaction evidence="20">
        <text>Zn(2+)(in) + 2 H(+)(out) = Zn(2+)(out) + 2 H(+)(in)</text>
        <dbReference type="Rhea" id="RHEA:72627"/>
        <dbReference type="ChEBI" id="CHEBI:15378"/>
        <dbReference type="ChEBI" id="CHEBI:29105"/>
    </reaction>
</comment>
<evidence type="ECO:0000256" key="17">
    <source>
        <dbReference type="ARBA" id="ARBA00040846"/>
    </source>
</evidence>
<keyword evidence="10" id="KW-0862">Zinc</keyword>
<name>A0A131Z0L3_RHIAP</name>
<dbReference type="Pfam" id="PF01545">
    <property type="entry name" value="Cation_efflux"/>
    <property type="match status" value="1"/>
</dbReference>
<evidence type="ECO:0000256" key="3">
    <source>
        <dbReference type="ARBA" id="ARBA00004557"/>
    </source>
</evidence>
<dbReference type="GO" id="GO:1904257">
    <property type="term" value="P:zinc ion import into Golgi lumen"/>
    <property type="evidence" value="ECO:0007669"/>
    <property type="project" value="TreeGrafter"/>
</dbReference>
<evidence type="ECO:0000256" key="12">
    <source>
        <dbReference type="ARBA" id="ARBA00022989"/>
    </source>
</evidence>
<evidence type="ECO:0000256" key="16">
    <source>
        <dbReference type="ARBA" id="ARBA00038531"/>
    </source>
</evidence>
<evidence type="ECO:0000256" key="7">
    <source>
        <dbReference type="ARBA" id="ARBA00022449"/>
    </source>
</evidence>
<comment type="subcellular location">
    <subcellularLocation>
        <location evidence="3">Cytoplasmic vesicle</location>
        <location evidence="3">COPII-coated vesicle membrane</location>
        <topology evidence="3">Multi-pass membrane protein</topology>
    </subcellularLocation>
    <subcellularLocation>
        <location evidence="4">Cytoplasmic vesicle</location>
        <location evidence="4">Secretory vesicle membrane</location>
        <topology evidence="4">Multi-pass membrane protein</topology>
    </subcellularLocation>
    <subcellularLocation>
        <location evidence="2">Golgi apparatus</location>
        <location evidence="2">Golgi stack membrane</location>
        <topology evidence="2">Multi-pass membrane protein</topology>
    </subcellularLocation>
    <subcellularLocation>
        <location evidence="1">Golgi apparatus</location>
        <location evidence="1">trans-Golgi network membrane</location>
        <topology evidence="1">Multi-pass membrane protein</topology>
    </subcellularLocation>
</comment>
<feature type="transmembrane region" description="Helical" evidence="21">
    <location>
        <begin position="506"/>
        <end position="525"/>
    </location>
</feature>
<evidence type="ECO:0000256" key="19">
    <source>
        <dbReference type="ARBA" id="ARBA00042217"/>
    </source>
</evidence>
<keyword evidence="12 21" id="KW-1133">Transmembrane helix</keyword>
<evidence type="ECO:0000256" key="13">
    <source>
        <dbReference type="ARBA" id="ARBA00023034"/>
    </source>
</evidence>
<keyword evidence="13" id="KW-0333">Golgi apparatus</keyword>
<dbReference type="EMBL" id="GEDV01004099">
    <property type="protein sequence ID" value="JAP84458.1"/>
    <property type="molecule type" value="Transcribed_RNA"/>
</dbReference>
<evidence type="ECO:0000256" key="9">
    <source>
        <dbReference type="ARBA" id="ARBA00022723"/>
    </source>
</evidence>
<feature type="transmembrane region" description="Helical" evidence="21">
    <location>
        <begin position="74"/>
        <end position="95"/>
    </location>
</feature>
<comment type="subunit">
    <text evidence="16">Heterodimer with SLC30A6/ZNT6; form a functional zinc ion transmembrane transporter.</text>
</comment>
<dbReference type="PANTHER" id="PTHR45755:SF1">
    <property type="entry name" value="PROTON-COUPLED ZINC ANTIPORTER SLC30A5"/>
    <property type="match status" value="1"/>
</dbReference>
<keyword evidence="15 21" id="KW-0472">Membrane</keyword>
<keyword evidence="14" id="KW-0406">Ion transport</keyword>
<feature type="transmembrane region" description="Helical" evidence="21">
    <location>
        <begin position="359"/>
        <end position="377"/>
    </location>
</feature>
<evidence type="ECO:0000256" key="20">
    <source>
        <dbReference type="ARBA" id="ARBA00048349"/>
    </source>
</evidence>
<keyword evidence="8 21" id="KW-0812">Transmembrane</keyword>
<organism evidence="23">
    <name type="scientific">Rhipicephalus appendiculatus</name>
    <name type="common">Brown ear tick</name>
    <dbReference type="NCBI Taxonomy" id="34631"/>
    <lineage>
        <taxon>Eukaryota</taxon>
        <taxon>Metazoa</taxon>
        <taxon>Ecdysozoa</taxon>
        <taxon>Arthropoda</taxon>
        <taxon>Chelicerata</taxon>
        <taxon>Arachnida</taxon>
        <taxon>Acari</taxon>
        <taxon>Parasitiformes</taxon>
        <taxon>Ixodida</taxon>
        <taxon>Ixodoidea</taxon>
        <taxon>Ixodidae</taxon>
        <taxon>Rhipicephalinae</taxon>
        <taxon>Rhipicephalus</taxon>
        <taxon>Rhipicephalus</taxon>
    </lineage>
</organism>
<feature type="transmembrane region" description="Helical" evidence="21">
    <location>
        <begin position="319"/>
        <end position="339"/>
    </location>
</feature>
<dbReference type="InterPro" id="IPR027469">
    <property type="entry name" value="Cation_efflux_TMD_sf"/>
</dbReference>
<dbReference type="GO" id="GO:0006882">
    <property type="term" value="P:intracellular zinc ion homeostasis"/>
    <property type="evidence" value="ECO:0007669"/>
    <property type="project" value="InterPro"/>
</dbReference>
<accession>A0A131Z0L3</accession>
<evidence type="ECO:0000256" key="4">
    <source>
        <dbReference type="ARBA" id="ARBA00004638"/>
    </source>
</evidence>
<dbReference type="InterPro" id="IPR002524">
    <property type="entry name" value="Cation_efflux"/>
</dbReference>
<feature type="transmembrane region" description="Helical" evidence="21">
    <location>
        <begin position="47"/>
        <end position="68"/>
    </location>
</feature>
<dbReference type="InterPro" id="IPR045316">
    <property type="entry name" value="Msc2-like"/>
</dbReference>
<feature type="transmembrane region" description="Helical" evidence="21">
    <location>
        <begin position="467"/>
        <end position="485"/>
    </location>
</feature>
<dbReference type="FunFam" id="1.20.1510.10:FF:000008">
    <property type="entry name" value="zinc transporter 5 isoform X1"/>
    <property type="match status" value="1"/>
</dbReference>
<dbReference type="Gene3D" id="1.20.1510.10">
    <property type="entry name" value="Cation efflux protein transmembrane domain"/>
    <property type="match status" value="1"/>
</dbReference>
<dbReference type="GO" id="GO:0046872">
    <property type="term" value="F:metal ion binding"/>
    <property type="evidence" value="ECO:0007669"/>
    <property type="project" value="UniProtKB-KW"/>
</dbReference>
<feature type="transmembrane region" description="Helical" evidence="21">
    <location>
        <begin position="617"/>
        <end position="639"/>
    </location>
</feature>
<dbReference type="SUPFAM" id="SSF161111">
    <property type="entry name" value="Cation efflux protein transmembrane domain-like"/>
    <property type="match status" value="1"/>
</dbReference>
<evidence type="ECO:0000256" key="8">
    <source>
        <dbReference type="ARBA" id="ARBA00022692"/>
    </source>
</evidence>
<dbReference type="GO" id="GO:0032580">
    <property type="term" value="C:Golgi cisterna membrane"/>
    <property type="evidence" value="ECO:0007669"/>
    <property type="project" value="UniProtKB-SubCell"/>
</dbReference>
<evidence type="ECO:0000259" key="22">
    <source>
        <dbReference type="Pfam" id="PF01545"/>
    </source>
</evidence>
<evidence type="ECO:0000256" key="10">
    <source>
        <dbReference type="ARBA" id="ARBA00022833"/>
    </source>
</evidence>
<feature type="transmembrane region" description="Helical" evidence="21">
    <location>
        <begin position="537"/>
        <end position="556"/>
    </location>
</feature>
<evidence type="ECO:0000313" key="23">
    <source>
        <dbReference type="EMBL" id="JAP84458.1"/>
    </source>
</evidence>
<dbReference type="GO" id="GO:0015297">
    <property type="term" value="F:antiporter activity"/>
    <property type="evidence" value="ECO:0007669"/>
    <property type="project" value="UniProtKB-KW"/>
</dbReference>
<dbReference type="GO" id="GO:0005385">
    <property type="term" value="F:zinc ion transmembrane transporter activity"/>
    <property type="evidence" value="ECO:0007669"/>
    <property type="project" value="InterPro"/>
</dbReference>
<dbReference type="GO" id="GO:0012507">
    <property type="term" value="C:ER to Golgi transport vesicle membrane"/>
    <property type="evidence" value="ECO:0007669"/>
    <property type="project" value="UniProtKB-SubCell"/>
</dbReference>
<evidence type="ECO:0000256" key="18">
    <source>
        <dbReference type="ARBA" id="ARBA00042038"/>
    </source>
</evidence>
<feature type="transmembrane region" description="Helical" evidence="21">
    <location>
        <begin position="285"/>
        <end position="307"/>
    </location>
</feature>
<reference evidence="23" key="1">
    <citation type="journal article" date="2016" name="Ticks Tick Borne Dis.">
        <title>De novo assembly and annotation of the salivary gland transcriptome of Rhipicephalus appendiculatus male and female ticks during blood feeding.</title>
        <authorList>
            <person name="de Castro M.H."/>
            <person name="de Klerk D."/>
            <person name="Pienaar R."/>
            <person name="Latif A.A."/>
            <person name="Rees D.J."/>
            <person name="Mans B.J."/>
        </authorList>
    </citation>
    <scope>NUCLEOTIDE SEQUENCE</scope>
    <source>
        <tissue evidence="23">Salivary glands</tissue>
    </source>
</reference>
<evidence type="ECO:0000256" key="1">
    <source>
        <dbReference type="ARBA" id="ARBA00004166"/>
    </source>
</evidence>
<evidence type="ECO:0000256" key="11">
    <source>
        <dbReference type="ARBA" id="ARBA00022906"/>
    </source>
</evidence>
<feature type="transmembrane region" description="Helical" evidence="21">
    <location>
        <begin position="435"/>
        <end position="455"/>
    </location>
</feature>
<evidence type="ECO:0000256" key="6">
    <source>
        <dbReference type="ARBA" id="ARBA00022448"/>
    </source>
</evidence>
<dbReference type="PANTHER" id="PTHR45755">
    <property type="match status" value="1"/>
</dbReference>
<protein>
    <recommendedName>
        <fullName evidence="17">Proton-coupled zinc antiporter SLC30A5</fullName>
    </recommendedName>
    <alternativeName>
        <fullName evidence="19">Solute carrier family 30 member 5</fullName>
    </alternativeName>
    <alternativeName>
        <fullName evidence="18">Zinc transporter 5</fullName>
    </alternativeName>
</protein>
<dbReference type="AlphaFoldDB" id="A0A131Z0L3"/>
<keyword evidence="7" id="KW-0050">Antiport</keyword>
<keyword evidence="6" id="KW-0813">Transport</keyword>
<keyword evidence="11" id="KW-0864">Zinc transport</keyword>
<feature type="domain" description="Cation efflux protein transmembrane" evidence="22">
    <location>
        <begin position="435"/>
        <end position="647"/>
    </location>
</feature>
<evidence type="ECO:0000256" key="5">
    <source>
        <dbReference type="ARBA" id="ARBA00008873"/>
    </source>
</evidence>
<feature type="transmembrane region" description="Helical" evidence="21">
    <location>
        <begin position="590"/>
        <end position="611"/>
    </location>
</feature>
<dbReference type="NCBIfam" id="TIGR01297">
    <property type="entry name" value="CDF"/>
    <property type="match status" value="1"/>
</dbReference>
<evidence type="ECO:0000256" key="15">
    <source>
        <dbReference type="ARBA" id="ARBA00023136"/>
    </source>
</evidence>
<proteinExistence type="inferred from homology"/>
<evidence type="ECO:0000256" key="14">
    <source>
        <dbReference type="ARBA" id="ARBA00023065"/>
    </source>
</evidence>
<comment type="similarity">
    <text evidence="5">Belongs to the cation diffusion facilitator (CDF) transporter (TC 2.A.4) family. SLC30A subfamily.</text>
</comment>
<sequence>MEGGVITLAYVQVPCARLYRLTMDRLPTHYGRQGQPRSQVIYHSPRFKGYVASLVLSKCILAYAYFLSYNILNYLHVVQFLFIARLVASTALVIIQKPFSSGSKLTRSQWLRVFRHAVINSSLTLLELFGLTLCGPLRTILLTQHKDLVVIVGIKALFTSAGGHSKFRGAICFILAVLSLLFLDFDDKGALPTEHPEGYQHHGLSHVFYYVVSLLGLPDHKGGVLLLALTLLLQAGFRTLSRTLAVDVGGAKRLNALSSVISTVLLAPLLLFVKVPSSMNGEALQVPFFVLPLVFSGLAVFVLDYYVESVCTLRLDSCITARLGSLTVFAAALLLAFSWGTSGHAGQSWTGLTSGQHSLSGGLIFAWVMFMFATLILSSPDLMGTKGTLVGYSSGGDPLYNFNGDAFHMGPGYSMLSVLRSGLMQIMKESDSRRIFYFLCINLMFTGVELLYGMWTNSLGLISDGFHMLFDCSALVMGLAAALLARRSATRTFPFGYGRVEVLSGFMNGLFLVVIAFMVFSEAITRLFDPPQVKTERLLTVSIAGLIVNLIGILAFRHTHSHSHGASHSHSHSHSHGHSHTGANTNLQGVFLHILADTLGSVGVIVSSLLIDQFGLLVADPLCSVFIAVLIFVSVLPLLKHSSMILVLRTPLQLEGKKLPSMLSKVLKIEGVLSYRNEHFWYHTSDVLAGSLHVQIAKDANSQKVLSQVTSLFKELGMQHFTVQVEKEEFFQHMSGLRASTNYYSNALLRSAAHQASNGALSLCIVKSI</sequence>
<feature type="transmembrane region" description="Helical" evidence="21">
    <location>
        <begin position="167"/>
        <end position="185"/>
    </location>
</feature>
<evidence type="ECO:0000256" key="21">
    <source>
        <dbReference type="SAM" id="Phobius"/>
    </source>
</evidence>
<feature type="transmembrane region" description="Helical" evidence="21">
    <location>
        <begin position="207"/>
        <end position="233"/>
    </location>
</feature>
<evidence type="ECO:0000256" key="2">
    <source>
        <dbReference type="ARBA" id="ARBA00004205"/>
    </source>
</evidence>
<keyword evidence="9" id="KW-0479">Metal-binding</keyword>
<dbReference type="InterPro" id="IPR058533">
    <property type="entry name" value="Cation_efflux_TM"/>
</dbReference>